<sequence>MTDEEYREHVRSALLDGLMQFEGSAYNEETKQAMLEMIIDVWPPRPPVNWIEAVEIKSGALHYTLTREAAELLRKPEWEEVDAQPKSAV</sequence>
<dbReference type="Proteomes" id="UP000433577">
    <property type="component" value="Chromosome 4"/>
</dbReference>
<dbReference type="EMBL" id="CP046916">
    <property type="protein sequence ID" value="QGZ66245.1"/>
    <property type="molecule type" value="Genomic_DNA"/>
</dbReference>
<dbReference type="KEGG" id="pacs:FAZ98_31065"/>
<reference evidence="2 3" key="1">
    <citation type="submission" date="2019-12" db="EMBL/GenBank/DDBJ databases">
        <title>Paraburkholderia acidiphila 7Q-K02 sp. nov and Paraburkholderia acidisoli DHF22 sp. nov., two strains isolated from forest soil.</title>
        <authorList>
            <person name="Gao Z."/>
            <person name="Qiu L."/>
        </authorList>
    </citation>
    <scope>NUCLEOTIDE SEQUENCE [LARGE SCALE GENOMIC DNA]</scope>
    <source>
        <strain evidence="2 3">DHF22</strain>
    </source>
</reference>
<dbReference type="RefSeq" id="WP_158957483.1">
    <property type="nucleotide sequence ID" value="NZ_CP046916.1"/>
</dbReference>
<dbReference type="KEGG" id="pacs:FAZ98_31570"/>
<accession>A0A7Z2JKD3</accession>
<gene>
    <name evidence="1" type="ORF">FAZ98_31065</name>
    <name evidence="2" type="ORF">FAZ98_31570</name>
</gene>
<evidence type="ECO:0000313" key="1">
    <source>
        <dbReference type="EMBL" id="QGZ66245.1"/>
    </source>
</evidence>
<keyword evidence="3" id="KW-1185">Reference proteome</keyword>
<protein>
    <submittedName>
        <fullName evidence="2">Uncharacterized protein</fullName>
    </submittedName>
</protein>
<dbReference type="AlphaFoldDB" id="A0A7Z2JKD3"/>
<proteinExistence type="predicted"/>
<organism evidence="2 3">
    <name type="scientific">Paraburkholderia acidisoli</name>
    <dbReference type="NCBI Taxonomy" id="2571748"/>
    <lineage>
        <taxon>Bacteria</taxon>
        <taxon>Pseudomonadati</taxon>
        <taxon>Pseudomonadota</taxon>
        <taxon>Betaproteobacteria</taxon>
        <taxon>Burkholderiales</taxon>
        <taxon>Burkholderiaceae</taxon>
        <taxon>Paraburkholderia</taxon>
    </lineage>
</organism>
<dbReference type="EMBL" id="CP046916">
    <property type="protein sequence ID" value="QGZ66335.1"/>
    <property type="molecule type" value="Genomic_DNA"/>
</dbReference>
<evidence type="ECO:0000313" key="3">
    <source>
        <dbReference type="Proteomes" id="UP000433577"/>
    </source>
</evidence>
<name>A0A7Z2JKD3_9BURK</name>
<evidence type="ECO:0000313" key="2">
    <source>
        <dbReference type="EMBL" id="QGZ66335.1"/>
    </source>
</evidence>